<evidence type="ECO:0000313" key="10">
    <source>
        <dbReference type="EMBL" id="SVB08131.1"/>
    </source>
</evidence>
<keyword evidence="3" id="KW-0540">Nuclease</keyword>
<dbReference type="PANTHER" id="PTHR30255:SF2">
    <property type="entry name" value="SINGLE-STRANDED-DNA-SPECIFIC EXONUCLEASE RECJ"/>
    <property type="match status" value="1"/>
</dbReference>
<dbReference type="Pfam" id="PF01368">
    <property type="entry name" value="DHH"/>
    <property type="match status" value="1"/>
</dbReference>
<dbReference type="GO" id="GO:0006310">
    <property type="term" value="P:DNA recombination"/>
    <property type="evidence" value="ECO:0007669"/>
    <property type="project" value="InterPro"/>
</dbReference>
<evidence type="ECO:0000256" key="4">
    <source>
        <dbReference type="ARBA" id="ARBA00022801"/>
    </source>
</evidence>
<evidence type="ECO:0000256" key="6">
    <source>
        <dbReference type="SAM" id="Coils"/>
    </source>
</evidence>
<proteinExistence type="inferred from homology"/>
<dbReference type="Pfam" id="PF02272">
    <property type="entry name" value="DHHA1"/>
    <property type="match status" value="1"/>
</dbReference>
<keyword evidence="4" id="KW-0378">Hydrolase</keyword>
<protein>
    <recommendedName>
        <fullName evidence="2">Single-stranded-DNA-specific exonuclease RecJ</fullName>
    </recommendedName>
</protein>
<feature type="domain" description="RecJ OB" evidence="9">
    <location>
        <begin position="462"/>
        <end position="565"/>
    </location>
</feature>
<dbReference type="GO" id="GO:0006281">
    <property type="term" value="P:DNA repair"/>
    <property type="evidence" value="ECO:0007669"/>
    <property type="project" value="InterPro"/>
</dbReference>
<dbReference type="Pfam" id="PF17768">
    <property type="entry name" value="RecJ_OB"/>
    <property type="match status" value="1"/>
</dbReference>
<dbReference type="InterPro" id="IPR041122">
    <property type="entry name" value="RecJ_OB"/>
</dbReference>
<dbReference type="InterPro" id="IPR051673">
    <property type="entry name" value="SSDNA_exonuclease_RecJ"/>
</dbReference>
<evidence type="ECO:0000256" key="3">
    <source>
        <dbReference type="ARBA" id="ARBA00022722"/>
    </source>
</evidence>
<gene>
    <name evidence="10" type="ORF">METZ01_LOCUS160985</name>
</gene>
<dbReference type="SUPFAM" id="SSF64182">
    <property type="entry name" value="DHH phosphoesterases"/>
    <property type="match status" value="1"/>
</dbReference>
<evidence type="ECO:0000256" key="2">
    <source>
        <dbReference type="ARBA" id="ARBA00019841"/>
    </source>
</evidence>
<dbReference type="GO" id="GO:0003676">
    <property type="term" value="F:nucleic acid binding"/>
    <property type="evidence" value="ECO:0007669"/>
    <property type="project" value="InterPro"/>
</dbReference>
<dbReference type="InterPro" id="IPR003156">
    <property type="entry name" value="DHHA1_dom"/>
</dbReference>
<evidence type="ECO:0000259" key="8">
    <source>
        <dbReference type="Pfam" id="PF02272"/>
    </source>
</evidence>
<dbReference type="InterPro" id="IPR001667">
    <property type="entry name" value="DDH_dom"/>
</dbReference>
<feature type="domain" description="DHHA1" evidence="8">
    <location>
        <begin position="352"/>
        <end position="444"/>
    </location>
</feature>
<evidence type="ECO:0000259" key="9">
    <source>
        <dbReference type="Pfam" id="PF17768"/>
    </source>
</evidence>
<keyword evidence="5" id="KW-0269">Exonuclease</keyword>
<dbReference type="InterPro" id="IPR038763">
    <property type="entry name" value="DHH_sf"/>
</dbReference>
<evidence type="ECO:0000259" key="7">
    <source>
        <dbReference type="Pfam" id="PF01368"/>
    </source>
</evidence>
<accession>A0A382B3N4</accession>
<comment type="similarity">
    <text evidence="1">Belongs to the RecJ family.</text>
</comment>
<keyword evidence="6" id="KW-0175">Coiled coil</keyword>
<name>A0A382B3N4_9ZZZZ</name>
<dbReference type="NCBIfam" id="TIGR00644">
    <property type="entry name" value="recJ"/>
    <property type="match status" value="1"/>
</dbReference>
<dbReference type="Gene3D" id="3.10.310.30">
    <property type="match status" value="1"/>
</dbReference>
<dbReference type="InterPro" id="IPR004610">
    <property type="entry name" value="RecJ"/>
</dbReference>
<dbReference type="GO" id="GO:0008409">
    <property type="term" value="F:5'-3' exonuclease activity"/>
    <property type="evidence" value="ECO:0007669"/>
    <property type="project" value="InterPro"/>
</dbReference>
<dbReference type="Gene3D" id="3.90.1640.30">
    <property type="match status" value="1"/>
</dbReference>
<feature type="domain" description="DDH" evidence="7">
    <location>
        <begin position="72"/>
        <end position="226"/>
    </location>
</feature>
<evidence type="ECO:0000256" key="1">
    <source>
        <dbReference type="ARBA" id="ARBA00005915"/>
    </source>
</evidence>
<dbReference type="EMBL" id="UINC01027971">
    <property type="protein sequence ID" value="SVB08131.1"/>
    <property type="molecule type" value="Genomic_DNA"/>
</dbReference>
<organism evidence="10">
    <name type="scientific">marine metagenome</name>
    <dbReference type="NCBI Taxonomy" id="408172"/>
    <lineage>
        <taxon>unclassified sequences</taxon>
        <taxon>metagenomes</taxon>
        <taxon>ecological metagenomes</taxon>
    </lineage>
</organism>
<evidence type="ECO:0000256" key="5">
    <source>
        <dbReference type="ARBA" id="ARBA00022839"/>
    </source>
</evidence>
<feature type="coiled-coil region" evidence="6">
    <location>
        <begin position="301"/>
        <end position="335"/>
    </location>
</feature>
<reference evidence="10" key="1">
    <citation type="submission" date="2018-05" db="EMBL/GenBank/DDBJ databases">
        <authorList>
            <person name="Lanie J.A."/>
            <person name="Ng W.-L."/>
            <person name="Kazmierczak K.M."/>
            <person name="Andrzejewski T.M."/>
            <person name="Davidsen T.M."/>
            <person name="Wayne K.J."/>
            <person name="Tettelin H."/>
            <person name="Glass J.I."/>
            <person name="Rusch D."/>
            <person name="Podicherti R."/>
            <person name="Tsui H.-C.T."/>
            <person name="Winkler M.E."/>
        </authorList>
    </citation>
    <scope>NUCLEOTIDE SEQUENCE</scope>
</reference>
<dbReference type="PANTHER" id="PTHR30255">
    <property type="entry name" value="SINGLE-STRANDED-DNA-SPECIFIC EXONUCLEASE RECJ"/>
    <property type="match status" value="1"/>
</dbReference>
<dbReference type="AlphaFoldDB" id="A0A382B3N4"/>
<sequence>MKLLIERRQPASGSDDWVWPTNTHRVLRQIFSRRSIDSPEELERNLARLRPVNQFTSLGRAVDLLCKHRSQRVVIVGDFDADGATSTALMYLCLKKLSFSKVEFFLPDRFKLGYGLTVETVDRVCQGPAAEKPSLLITVDNGITSIDGVAAARAQGVDVLITDHHLPGERAPDANAIVNPNIQGDTFSGKCLAGVGVVFYLLAALGQRLGKPGLVASHLDLVALGTVADLVPLDQSNRILIYEGLRRIQAGRCRPGLRALCRVAEIQLRSVTSSSLGFKIAPRLNAAGRLDDMTIGVRCLVAENEDEALELAHQLDRLNHERRDIERRMRTQAEELVDAEYALEVDGSTHIVCLFRHDWHEGVVGLIASKIKERCHRPVIAFAPSKPGILKGSGRSVPGFHLRDALANVDGAQPGLIERFGGHAMAAGLTLRSSALKSFQIAMETEAQARMNPEMLSGRILTDGELGLEDFNVEFATILKDAGPWGQGFPEPCFDGIFNVINQRIVGDAHLKMTLKPVDGNCLLDAIAWNRTLGEWDKGARVHVVYRLEVNEFFKAPAVQLMVDHIEMAC</sequence>